<keyword evidence="4" id="KW-0546">Nucleotide metabolism</keyword>
<dbReference type="PANTHER" id="PTHR11241">
    <property type="entry name" value="DEOXYURIDINE 5'-TRIPHOSPHATE NUCLEOTIDOHYDROLASE"/>
    <property type="match status" value="1"/>
</dbReference>
<dbReference type="GO" id="GO:0000287">
    <property type="term" value="F:magnesium ion binding"/>
    <property type="evidence" value="ECO:0007669"/>
    <property type="project" value="InterPro"/>
</dbReference>
<dbReference type="InterPro" id="IPR008181">
    <property type="entry name" value="dUTPase"/>
</dbReference>
<feature type="domain" description="dUTPase-like" evidence="7">
    <location>
        <begin position="18"/>
        <end position="143"/>
    </location>
</feature>
<comment type="caution">
    <text evidence="8">The sequence shown here is derived from an EMBL/GenBank/DDBJ whole genome shotgun (WGS) entry which is preliminary data.</text>
</comment>
<dbReference type="GO" id="GO:0004170">
    <property type="term" value="F:dUTP diphosphatase activity"/>
    <property type="evidence" value="ECO:0007669"/>
    <property type="project" value="UniProtKB-EC"/>
</dbReference>
<dbReference type="SUPFAM" id="SSF51283">
    <property type="entry name" value="dUTPase-like"/>
    <property type="match status" value="1"/>
</dbReference>
<dbReference type="NCBIfam" id="NF001862">
    <property type="entry name" value="PRK00601.1"/>
    <property type="match status" value="1"/>
</dbReference>
<dbReference type="InterPro" id="IPR029054">
    <property type="entry name" value="dUTPase-like"/>
</dbReference>
<name>A0A1G1VAW1_9BACT</name>
<keyword evidence="3" id="KW-0378">Hydrolase</keyword>
<dbReference type="Gene3D" id="2.70.40.10">
    <property type="match status" value="1"/>
</dbReference>
<evidence type="ECO:0000256" key="1">
    <source>
        <dbReference type="ARBA" id="ARBA00006581"/>
    </source>
</evidence>
<proteinExistence type="inferred from homology"/>
<dbReference type="STRING" id="1797517.A3F61_03010"/>
<evidence type="ECO:0000256" key="3">
    <source>
        <dbReference type="ARBA" id="ARBA00022801"/>
    </source>
</evidence>
<feature type="region of interest" description="Disordered" evidence="6">
    <location>
        <begin position="126"/>
        <end position="145"/>
    </location>
</feature>
<evidence type="ECO:0000256" key="5">
    <source>
        <dbReference type="ARBA" id="ARBA00047686"/>
    </source>
</evidence>
<dbReference type="AlphaFoldDB" id="A0A1G1VAW1"/>
<dbReference type="InterPro" id="IPR033704">
    <property type="entry name" value="dUTPase_trimeric"/>
</dbReference>
<feature type="compositionally biased region" description="Basic and acidic residues" evidence="6">
    <location>
        <begin position="126"/>
        <end position="137"/>
    </location>
</feature>
<dbReference type="PANTHER" id="PTHR11241:SF0">
    <property type="entry name" value="DEOXYURIDINE 5'-TRIPHOSPHATE NUCLEOTIDOHYDROLASE"/>
    <property type="match status" value="1"/>
</dbReference>
<evidence type="ECO:0000256" key="2">
    <source>
        <dbReference type="ARBA" id="ARBA00012379"/>
    </source>
</evidence>
<dbReference type="GO" id="GO:0046081">
    <property type="term" value="P:dUTP catabolic process"/>
    <property type="evidence" value="ECO:0007669"/>
    <property type="project" value="InterPro"/>
</dbReference>
<evidence type="ECO:0000313" key="9">
    <source>
        <dbReference type="Proteomes" id="UP000178272"/>
    </source>
</evidence>
<sequence length="145" mass="16285">MVKKLILKFQKLHPDAVLPSYLHETDAAFDIYTIETKELKPGERYIFKTGLISEIPQGWWVSIRDRSGNAAKFGLHTMAGVIDSGYRGEWGVVVVNLGESEHMVEKGERIAQGILEQVIQPEIREVQKLSDSDRGEKGFGSTGRK</sequence>
<evidence type="ECO:0000259" key="7">
    <source>
        <dbReference type="Pfam" id="PF00692"/>
    </source>
</evidence>
<evidence type="ECO:0000256" key="4">
    <source>
        <dbReference type="ARBA" id="ARBA00023080"/>
    </source>
</evidence>
<comment type="similarity">
    <text evidence="1">Belongs to the dUTPase family.</text>
</comment>
<reference evidence="8 9" key="1">
    <citation type="journal article" date="2016" name="Nat. Commun.">
        <title>Thousands of microbial genomes shed light on interconnected biogeochemical processes in an aquifer system.</title>
        <authorList>
            <person name="Anantharaman K."/>
            <person name="Brown C.T."/>
            <person name="Hug L.A."/>
            <person name="Sharon I."/>
            <person name="Castelle C.J."/>
            <person name="Probst A.J."/>
            <person name="Thomas B.C."/>
            <person name="Singh A."/>
            <person name="Wilkins M.J."/>
            <person name="Karaoz U."/>
            <person name="Brodie E.L."/>
            <person name="Williams K.H."/>
            <person name="Hubbard S.S."/>
            <person name="Banfield J.F."/>
        </authorList>
    </citation>
    <scope>NUCLEOTIDE SEQUENCE [LARGE SCALE GENOMIC DNA]</scope>
</reference>
<evidence type="ECO:0000313" key="8">
    <source>
        <dbReference type="EMBL" id="OGY12585.1"/>
    </source>
</evidence>
<protein>
    <recommendedName>
        <fullName evidence="2">dUTP diphosphatase</fullName>
        <ecNumber evidence="2">3.6.1.23</ecNumber>
    </recommendedName>
</protein>
<organism evidence="8 9">
    <name type="scientific">Candidatus Blackburnbacteria bacterium RIFCSPHIGHO2_12_FULL_41_13b</name>
    <dbReference type="NCBI Taxonomy" id="1797517"/>
    <lineage>
        <taxon>Bacteria</taxon>
        <taxon>Candidatus Blackburniibacteriota</taxon>
    </lineage>
</organism>
<dbReference type="NCBIfam" id="TIGR00576">
    <property type="entry name" value="dut"/>
    <property type="match status" value="1"/>
</dbReference>
<accession>A0A1G1VAW1</accession>
<dbReference type="Pfam" id="PF00692">
    <property type="entry name" value="dUTPase"/>
    <property type="match status" value="1"/>
</dbReference>
<dbReference type="EMBL" id="MHCA01000010">
    <property type="protein sequence ID" value="OGY12585.1"/>
    <property type="molecule type" value="Genomic_DNA"/>
</dbReference>
<dbReference type="EC" id="3.6.1.23" evidence="2"/>
<dbReference type="GO" id="GO:0006226">
    <property type="term" value="P:dUMP biosynthetic process"/>
    <property type="evidence" value="ECO:0007669"/>
    <property type="project" value="InterPro"/>
</dbReference>
<comment type="catalytic activity">
    <reaction evidence="5">
        <text>dUTP + H2O = dUMP + diphosphate + H(+)</text>
        <dbReference type="Rhea" id="RHEA:10248"/>
        <dbReference type="ChEBI" id="CHEBI:15377"/>
        <dbReference type="ChEBI" id="CHEBI:15378"/>
        <dbReference type="ChEBI" id="CHEBI:33019"/>
        <dbReference type="ChEBI" id="CHEBI:61555"/>
        <dbReference type="ChEBI" id="CHEBI:246422"/>
        <dbReference type="EC" id="3.6.1.23"/>
    </reaction>
</comment>
<evidence type="ECO:0000256" key="6">
    <source>
        <dbReference type="SAM" id="MobiDB-lite"/>
    </source>
</evidence>
<gene>
    <name evidence="8" type="ORF">A3F61_03010</name>
</gene>
<dbReference type="Proteomes" id="UP000178272">
    <property type="component" value="Unassembled WGS sequence"/>
</dbReference>
<dbReference type="InterPro" id="IPR036157">
    <property type="entry name" value="dUTPase-like_sf"/>
</dbReference>
<dbReference type="CDD" id="cd07557">
    <property type="entry name" value="trimeric_dUTPase"/>
    <property type="match status" value="1"/>
</dbReference>